<proteinExistence type="predicted"/>
<dbReference type="GO" id="GO:0003677">
    <property type="term" value="F:DNA binding"/>
    <property type="evidence" value="ECO:0007669"/>
    <property type="project" value="InterPro"/>
</dbReference>
<dbReference type="SMART" id="SM01043">
    <property type="entry name" value="BTAD"/>
    <property type="match status" value="1"/>
</dbReference>
<dbReference type="InterPro" id="IPR016032">
    <property type="entry name" value="Sig_transdc_resp-reg_C-effctor"/>
</dbReference>
<dbReference type="InterPro" id="IPR011990">
    <property type="entry name" value="TPR-like_helical_dom_sf"/>
</dbReference>
<protein>
    <submittedName>
        <fullName evidence="1">Uncharacterized protein</fullName>
    </submittedName>
</protein>
<dbReference type="Pfam" id="PF03704">
    <property type="entry name" value="BTAD"/>
    <property type="match status" value="1"/>
</dbReference>
<dbReference type="OrthoDB" id="7888886at2"/>
<sequence>MLDLAVRGLAKIDSTLLRLRLIGTMEARALTGDSVLPVGGKTKSLLAILALSDRKPVARSRLAELLWSRRPDDLARASLRQEIHRLLDALSPLGVEIINVQRHALSLKPALTSVDAERILNGGISVLRDLPPPSEVLLGELNGIDGAFDEWLANQRDRLERHIRSLFESALRHQTDPEILLDVAEQLLQREELNEVAWRTRIQTLISTGERALAMNYAEQVVHLFQERLGTQPGPATMALVTGLQSRSPLKIDPALGHVGEASSAETVAPLHENAVSAGGDVMLREPLSAMAVPGGAFQRRLGTLTIMPFSAAHNTGLQNVAAEMTDMIEVGLQKLQMFTILPFPQNITEKSADFWEDLRRAGNDYVVTGLLRSNSTPNSGAKGHLIVRVLDLRQEGSIVWADRFDLPENDVERKALFYTIRILMQWTLLVAEGQRLSMRPVKELSAPGLALRALVLLLRTDCTLIGEIQSLIGRAVELDGDLPLVLFVHALVRCKAAQELWVADYAAELSEAVGLATRCSSQLGENPLTMMLSVCLETTSEGLLTHAKAILAERRQKWGYDGASLHVGSPLTHWCLSMQALLSEDYETASAEMKLFRDARVDHPASALCEPSSILVLILCGNMREAEQAGAAFAGLYPRCTRGLFNYLLTLADRDAPEQEIASVRNQVLRLAPELSVARAMSHHAYLPAELQKKLSVLLSKTGLPNG</sequence>
<dbReference type="Gene3D" id="1.10.10.10">
    <property type="entry name" value="Winged helix-like DNA-binding domain superfamily/Winged helix DNA-binding domain"/>
    <property type="match status" value="1"/>
</dbReference>
<reference evidence="1 2" key="1">
    <citation type="journal article" date="2016" name="Microb. Cell Fact.">
        <title>Dissection of exopolysaccharide biosynthesis in Kozakia baliensis.</title>
        <authorList>
            <person name="Brandt J.U."/>
            <person name="Jakob F."/>
            <person name="Behr J."/>
            <person name="Geissler A.J."/>
            <person name="Vogel R.F."/>
        </authorList>
    </citation>
    <scope>NUCLEOTIDE SEQUENCE [LARGE SCALE GENOMIC DNA]</scope>
    <source>
        <strain evidence="1 2">DSM 14400</strain>
    </source>
</reference>
<dbReference type="InterPro" id="IPR036388">
    <property type="entry name" value="WH-like_DNA-bd_sf"/>
</dbReference>
<gene>
    <name evidence="1" type="ORF">A0U89_10000</name>
</gene>
<dbReference type="SUPFAM" id="SSF48452">
    <property type="entry name" value="TPR-like"/>
    <property type="match status" value="1"/>
</dbReference>
<evidence type="ECO:0000313" key="1">
    <source>
        <dbReference type="EMBL" id="AOX17415.1"/>
    </source>
</evidence>
<dbReference type="SUPFAM" id="SSF46894">
    <property type="entry name" value="C-terminal effector domain of the bipartite response regulators"/>
    <property type="match status" value="1"/>
</dbReference>
<dbReference type="PANTHER" id="PTHR35807">
    <property type="entry name" value="TRANSCRIPTIONAL REGULATOR REDD-RELATED"/>
    <property type="match status" value="1"/>
</dbReference>
<dbReference type="GO" id="GO:0006355">
    <property type="term" value="P:regulation of DNA-templated transcription"/>
    <property type="evidence" value="ECO:0007669"/>
    <property type="project" value="InterPro"/>
</dbReference>
<dbReference type="STRING" id="153496.A0U89_10000"/>
<dbReference type="eggNOG" id="COG3629">
    <property type="taxonomic scope" value="Bacteria"/>
</dbReference>
<evidence type="ECO:0000313" key="2">
    <source>
        <dbReference type="Proteomes" id="UP000179145"/>
    </source>
</evidence>
<dbReference type="EMBL" id="CP014674">
    <property type="protein sequence ID" value="AOX17415.1"/>
    <property type="molecule type" value="Genomic_DNA"/>
</dbReference>
<dbReference type="AlphaFoldDB" id="A0A1D8UUW0"/>
<dbReference type="RefSeq" id="WP_070403016.1">
    <property type="nucleotide sequence ID" value="NZ_BJVW01000001.1"/>
</dbReference>
<name>A0A1D8UUW0_9PROT</name>
<dbReference type="KEGG" id="kba:A0U89_10000"/>
<accession>A0A1D8UUW0</accession>
<keyword evidence="2" id="KW-1185">Reference proteome</keyword>
<dbReference type="InterPro" id="IPR005158">
    <property type="entry name" value="BTAD"/>
</dbReference>
<dbReference type="Gene3D" id="1.25.40.10">
    <property type="entry name" value="Tetratricopeptide repeat domain"/>
    <property type="match status" value="1"/>
</dbReference>
<dbReference type="InterPro" id="IPR051677">
    <property type="entry name" value="AfsR-DnrI-RedD_regulator"/>
</dbReference>
<organism evidence="1 2">
    <name type="scientific">Kozakia baliensis</name>
    <dbReference type="NCBI Taxonomy" id="153496"/>
    <lineage>
        <taxon>Bacteria</taxon>
        <taxon>Pseudomonadati</taxon>
        <taxon>Pseudomonadota</taxon>
        <taxon>Alphaproteobacteria</taxon>
        <taxon>Acetobacterales</taxon>
        <taxon>Acetobacteraceae</taxon>
        <taxon>Kozakia</taxon>
    </lineage>
</organism>
<dbReference type="Proteomes" id="UP000179145">
    <property type="component" value="Chromosome"/>
</dbReference>